<dbReference type="RefSeq" id="XP_002548299.1">
    <property type="nucleotide sequence ID" value="XM_002548253.1"/>
</dbReference>
<gene>
    <name evidence="3" type="ORF">CTRG_02596</name>
</gene>
<accession>C5M874</accession>
<protein>
    <submittedName>
        <fullName evidence="3">Uncharacterized protein</fullName>
    </submittedName>
</protein>
<feature type="coiled-coil region" evidence="1">
    <location>
        <begin position="149"/>
        <end position="176"/>
    </location>
</feature>
<dbReference type="KEGG" id="ctp:CTRG_02596"/>
<organism evidence="3 4">
    <name type="scientific">Candida tropicalis (strain ATCC MYA-3404 / T1)</name>
    <name type="common">Yeast</name>
    <dbReference type="NCBI Taxonomy" id="294747"/>
    <lineage>
        <taxon>Eukaryota</taxon>
        <taxon>Fungi</taxon>
        <taxon>Dikarya</taxon>
        <taxon>Ascomycota</taxon>
        <taxon>Saccharomycotina</taxon>
        <taxon>Pichiomycetes</taxon>
        <taxon>Debaryomycetaceae</taxon>
        <taxon>Candida/Lodderomyces clade</taxon>
        <taxon>Candida</taxon>
    </lineage>
</organism>
<evidence type="ECO:0000313" key="4">
    <source>
        <dbReference type="Proteomes" id="UP000002037"/>
    </source>
</evidence>
<reference evidence="3 4" key="1">
    <citation type="journal article" date="2009" name="Nature">
        <title>Evolution of pathogenicity and sexual reproduction in eight Candida genomes.</title>
        <authorList>
            <person name="Butler G."/>
            <person name="Rasmussen M.D."/>
            <person name="Lin M.F."/>
            <person name="Santos M.A."/>
            <person name="Sakthikumar S."/>
            <person name="Munro C.A."/>
            <person name="Rheinbay E."/>
            <person name="Grabherr M."/>
            <person name="Forche A."/>
            <person name="Reedy J.L."/>
            <person name="Agrafioti I."/>
            <person name="Arnaud M.B."/>
            <person name="Bates S."/>
            <person name="Brown A.J."/>
            <person name="Brunke S."/>
            <person name="Costanzo M.C."/>
            <person name="Fitzpatrick D.A."/>
            <person name="de Groot P.W."/>
            <person name="Harris D."/>
            <person name="Hoyer L.L."/>
            <person name="Hube B."/>
            <person name="Klis F.M."/>
            <person name="Kodira C."/>
            <person name="Lennard N."/>
            <person name="Logue M.E."/>
            <person name="Martin R."/>
            <person name="Neiman A.M."/>
            <person name="Nikolaou E."/>
            <person name="Quail M.A."/>
            <person name="Quinn J."/>
            <person name="Santos M.C."/>
            <person name="Schmitzberger F.F."/>
            <person name="Sherlock G."/>
            <person name="Shah P."/>
            <person name="Silverstein K.A."/>
            <person name="Skrzypek M.S."/>
            <person name="Soll D."/>
            <person name="Staggs R."/>
            <person name="Stansfield I."/>
            <person name="Stumpf M.P."/>
            <person name="Sudbery P.E."/>
            <person name="Srikantha T."/>
            <person name="Zeng Q."/>
            <person name="Berman J."/>
            <person name="Berriman M."/>
            <person name="Heitman J."/>
            <person name="Gow N.A."/>
            <person name="Lorenz M.C."/>
            <person name="Birren B.W."/>
            <person name="Kellis M."/>
            <person name="Cuomo C.A."/>
        </authorList>
    </citation>
    <scope>NUCLEOTIDE SEQUENCE [LARGE SCALE GENOMIC DNA]</scope>
    <source>
        <strain evidence="4">ATCC MYA-3404 / T1</strain>
    </source>
</reference>
<keyword evidence="1" id="KW-0175">Coiled coil</keyword>
<dbReference type="EMBL" id="GG692397">
    <property type="protein sequence ID" value="EER33778.1"/>
    <property type="molecule type" value="Genomic_DNA"/>
</dbReference>
<dbReference type="HOGENOM" id="CLU_089352_0_0_1"/>
<feature type="region of interest" description="Disordered" evidence="2">
    <location>
        <begin position="43"/>
        <end position="75"/>
    </location>
</feature>
<name>C5M874_CANTT</name>
<dbReference type="GeneID" id="8297318"/>
<dbReference type="eggNOG" id="ENOG502RITP">
    <property type="taxonomic scope" value="Eukaryota"/>
</dbReference>
<evidence type="ECO:0000313" key="3">
    <source>
        <dbReference type="EMBL" id="EER33778.1"/>
    </source>
</evidence>
<feature type="compositionally biased region" description="Acidic residues" evidence="2">
    <location>
        <begin position="63"/>
        <end position="74"/>
    </location>
</feature>
<proteinExistence type="predicted"/>
<evidence type="ECO:0000256" key="1">
    <source>
        <dbReference type="SAM" id="Coils"/>
    </source>
</evidence>
<sequence length="207" mass="24264">MDKSYDDLSAISSLVSTLNQRVNESAESIFKLQEISNVIVPHNSTTDKTTTDQPQDNCSSNNDNEDDDEEEDESSIIRKLEDERIALVMDIQKQDFVGEKLRELIDQNQEMLDSVKEYLQARESIQIEEDLYTKNDIEKFVHDIIQPTRIQLRENNQILHTKIERLAEKLMEIEQDIQREPTLLQSESYQKEVKYLVNAFKQLVKRD</sequence>
<evidence type="ECO:0000256" key="2">
    <source>
        <dbReference type="SAM" id="MobiDB-lite"/>
    </source>
</evidence>
<dbReference type="VEuPathDB" id="FungiDB:CTRG_02596"/>
<dbReference type="OrthoDB" id="4080914at2759"/>
<feature type="compositionally biased region" description="Low complexity" evidence="2">
    <location>
        <begin position="46"/>
        <end position="62"/>
    </location>
</feature>
<dbReference type="Proteomes" id="UP000002037">
    <property type="component" value="Unassembled WGS sequence"/>
</dbReference>
<dbReference type="AlphaFoldDB" id="C5M874"/>
<keyword evidence="4" id="KW-1185">Reference proteome</keyword>